<evidence type="ECO:0008006" key="3">
    <source>
        <dbReference type="Google" id="ProtNLM"/>
    </source>
</evidence>
<dbReference type="InterPro" id="IPR036280">
    <property type="entry name" value="Multihaem_cyt_sf"/>
</dbReference>
<keyword evidence="2" id="KW-1185">Reference proteome</keyword>
<dbReference type="EMBL" id="CP072642">
    <property type="protein sequence ID" value="QUV93391.1"/>
    <property type="molecule type" value="Genomic_DNA"/>
</dbReference>
<protein>
    <recommendedName>
        <fullName evidence="3">GATA-type domain-containing protein</fullName>
    </recommendedName>
</protein>
<proteinExistence type="predicted"/>
<evidence type="ECO:0000313" key="2">
    <source>
        <dbReference type="Proteomes" id="UP000677668"/>
    </source>
</evidence>
<dbReference type="SUPFAM" id="SSF48695">
    <property type="entry name" value="Multiheme cytochromes"/>
    <property type="match status" value="1"/>
</dbReference>
<sequence>MTPDEAREKFSRRIQRCASCYVAFYVKDLWWADDGNYYCQHCHTDYPGVAVHFSDYAQDFDFSQLPSLHE</sequence>
<reference evidence="1 2" key="1">
    <citation type="submission" date="2021-03" db="EMBL/GenBank/DDBJ databases">
        <title>Genomic and phenotypic characterization of Chloracidobacterium isolates provides evidence for multiple species.</title>
        <authorList>
            <person name="Saini M.K."/>
            <person name="Costas A.M.G."/>
            <person name="Tank M."/>
            <person name="Bryant D.A."/>
        </authorList>
    </citation>
    <scope>NUCLEOTIDE SEQUENCE [LARGE SCALE GENOMIC DNA]</scope>
    <source>
        <strain evidence="1 2">N</strain>
    </source>
</reference>
<name>A0ABX8B2R1_9BACT</name>
<accession>A0ABX8B2R1</accession>
<dbReference type="RefSeq" id="WP_058867063.1">
    <property type="nucleotide sequence ID" value="NZ_CP072642.1"/>
</dbReference>
<gene>
    <name evidence="1" type="ORF">J8C05_08425</name>
</gene>
<evidence type="ECO:0000313" key="1">
    <source>
        <dbReference type="EMBL" id="QUV93391.1"/>
    </source>
</evidence>
<organism evidence="1 2">
    <name type="scientific">Chloracidobacterium sp. N</name>
    <dbReference type="NCBI Taxonomy" id="2821540"/>
    <lineage>
        <taxon>Bacteria</taxon>
        <taxon>Pseudomonadati</taxon>
        <taxon>Acidobacteriota</taxon>
        <taxon>Terriglobia</taxon>
        <taxon>Terriglobales</taxon>
        <taxon>Acidobacteriaceae</taxon>
        <taxon>Chloracidobacterium</taxon>
        <taxon>Chloracidobacterium aggregatum</taxon>
    </lineage>
</organism>
<dbReference type="Proteomes" id="UP000677668">
    <property type="component" value="Chromosome 1"/>
</dbReference>